<keyword evidence="8 9" id="KW-0539">Nucleus</keyword>
<dbReference type="OrthoDB" id="10068367at2759"/>
<dbReference type="CDD" id="cd00086">
    <property type="entry name" value="homeodomain"/>
    <property type="match status" value="1"/>
</dbReference>
<feature type="compositionally biased region" description="Acidic residues" evidence="12">
    <location>
        <begin position="130"/>
        <end position="140"/>
    </location>
</feature>
<evidence type="ECO:0000256" key="11">
    <source>
        <dbReference type="RuleBase" id="RU000682"/>
    </source>
</evidence>
<keyword evidence="3" id="KW-0677">Repeat</keyword>
<dbReference type="GO" id="GO:0005634">
    <property type="term" value="C:nucleus"/>
    <property type="evidence" value="ECO:0007669"/>
    <property type="project" value="UniProtKB-SubCell"/>
</dbReference>
<dbReference type="PROSITE" id="PS50071">
    <property type="entry name" value="HOMEOBOX_2"/>
    <property type="match status" value="1"/>
</dbReference>
<dbReference type="GO" id="GO:0030182">
    <property type="term" value="P:neuron differentiation"/>
    <property type="evidence" value="ECO:0007669"/>
    <property type="project" value="TreeGrafter"/>
</dbReference>
<evidence type="ECO:0000256" key="2">
    <source>
        <dbReference type="ARBA" id="ARBA00022723"/>
    </source>
</evidence>
<dbReference type="EMBL" id="CAJVCH010569973">
    <property type="protein sequence ID" value="CAG7833664.1"/>
    <property type="molecule type" value="Genomic_DNA"/>
</dbReference>
<organism evidence="15 16">
    <name type="scientific">Allacma fusca</name>
    <dbReference type="NCBI Taxonomy" id="39272"/>
    <lineage>
        <taxon>Eukaryota</taxon>
        <taxon>Metazoa</taxon>
        <taxon>Ecdysozoa</taxon>
        <taxon>Arthropoda</taxon>
        <taxon>Hexapoda</taxon>
        <taxon>Collembola</taxon>
        <taxon>Symphypleona</taxon>
        <taxon>Sminthuridae</taxon>
        <taxon>Allacma</taxon>
    </lineage>
</organism>
<dbReference type="CDD" id="cd09367">
    <property type="entry name" value="LIM1_Lhx1_Lhx5"/>
    <property type="match status" value="1"/>
</dbReference>
<keyword evidence="16" id="KW-1185">Reference proteome</keyword>
<dbReference type="PROSITE" id="PS50023">
    <property type="entry name" value="LIM_DOMAIN_2"/>
    <property type="match status" value="2"/>
</dbReference>
<keyword evidence="7 9" id="KW-0371">Homeobox</keyword>
<evidence type="ECO:0000256" key="3">
    <source>
        <dbReference type="ARBA" id="ARBA00022737"/>
    </source>
</evidence>
<gene>
    <name evidence="15" type="ORF">AFUS01_LOCUS43260</name>
</gene>
<evidence type="ECO:0000256" key="9">
    <source>
        <dbReference type="PROSITE-ProRule" id="PRU00108"/>
    </source>
</evidence>
<dbReference type="Pfam" id="PF00412">
    <property type="entry name" value="LIM"/>
    <property type="match status" value="2"/>
</dbReference>
<name>A0A8J2LI84_9HEXA</name>
<dbReference type="PANTHER" id="PTHR24208:SF105">
    <property type="entry name" value="DLIM1"/>
    <property type="match status" value="1"/>
</dbReference>
<dbReference type="InterPro" id="IPR050453">
    <property type="entry name" value="LIM_Homeobox_TF"/>
</dbReference>
<feature type="domain" description="LIM zinc-binding" evidence="13">
    <location>
        <begin position="3"/>
        <end position="61"/>
    </location>
</feature>
<feature type="domain" description="LIM zinc-binding" evidence="13">
    <location>
        <begin position="62"/>
        <end position="125"/>
    </location>
</feature>
<proteinExistence type="predicted"/>
<evidence type="ECO:0000256" key="6">
    <source>
        <dbReference type="ARBA" id="ARBA00023125"/>
    </source>
</evidence>
<comment type="caution">
    <text evidence="15">The sequence shown here is derived from an EMBL/GenBank/DDBJ whole genome shotgun (WGS) entry which is preliminary data.</text>
</comment>
<dbReference type="InterPro" id="IPR049619">
    <property type="entry name" value="Lhx1/5_LIM2"/>
</dbReference>
<reference evidence="15" key="1">
    <citation type="submission" date="2021-06" db="EMBL/GenBank/DDBJ databases">
        <authorList>
            <person name="Hodson N. C."/>
            <person name="Mongue J. A."/>
            <person name="Jaron S. K."/>
        </authorList>
    </citation>
    <scope>NUCLEOTIDE SEQUENCE</scope>
</reference>
<dbReference type="GO" id="GO:0000981">
    <property type="term" value="F:DNA-binding transcription factor activity, RNA polymerase II-specific"/>
    <property type="evidence" value="ECO:0007669"/>
    <property type="project" value="InterPro"/>
</dbReference>
<dbReference type="PANTHER" id="PTHR24208">
    <property type="entry name" value="LIM/HOMEOBOX PROTEIN LHX"/>
    <property type="match status" value="1"/>
</dbReference>
<keyword evidence="5 10" id="KW-0440">LIM domain</keyword>
<comment type="subcellular location">
    <subcellularLocation>
        <location evidence="1 9 11">Nucleus</location>
    </subcellularLocation>
</comment>
<evidence type="ECO:0000256" key="7">
    <source>
        <dbReference type="ARBA" id="ARBA00023155"/>
    </source>
</evidence>
<feature type="compositionally biased region" description="Basic and acidic residues" evidence="12">
    <location>
        <begin position="210"/>
        <end position="223"/>
    </location>
</feature>
<dbReference type="InterPro" id="IPR001781">
    <property type="entry name" value="Znf_LIM"/>
</dbReference>
<dbReference type="SMART" id="SM00132">
    <property type="entry name" value="LIM"/>
    <property type="match status" value="2"/>
</dbReference>
<feature type="compositionally biased region" description="Low complexity" evidence="12">
    <location>
        <begin position="348"/>
        <end position="358"/>
    </location>
</feature>
<evidence type="ECO:0000259" key="14">
    <source>
        <dbReference type="PROSITE" id="PS50071"/>
    </source>
</evidence>
<evidence type="ECO:0000256" key="12">
    <source>
        <dbReference type="SAM" id="MobiDB-lite"/>
    </source>
</evidence>
<evidence type="ECO:0008006" key="17">
    <source>
        <dbReference type="Google" id="ProtNLM"/>
    </source>
</evidence>
<dbReference type="PROSITE" id="PS00478">
    <property type="entry name" value="LIM_DOMAIN_1"/>
    <property type="match status" value="2"/>
</dbReference>
<evidence type="ECO:0000256" key="8">
    <source>
        <dbReference type="ARBA" id="ARBA00023242"/>
    </source>
</evidence>
<protein>
    <recommendedName>
        <fullName evidence="17">LIM/homeobox protein Lhx1</fullName>
    </recommendedName>
</protein>
<feature type="DNA-binding region" description="Homeobox" evidence="9">
    <location>
        <begin position="231"/>
        <end position="290"/>
    </location>
</feature>
<dbReference type="InterPro" id="IPR001356">
    <property type="entry name" value="HD"/>
</dbReference>
<keyword evidence="2 10" id="KW-0479">Metal-binding</keyword>
<evidence type="ECO:0000256" key="5">
    <source>
        <dbReference type="ARBA" id="ARBA00023038"/>
    </source>
</evidence>
<dbReference type="FunFam" id="2.10.110.10:FF:000046">
    <property type="entry name" value="LIM/homeobox protein Lhx1"/>
    <property type="match status" value="1"/>
</dbReference>
<dbReference type="CDD" id="cd09375">
    <property type="entry name" value="LIM2_Lhx1_Lhx5"/>
    <property type="match status" value="1"/>
</dbReference>
<feature type="region of interest" description="Disordered" evidence="12">
    <location>
        <begin position="341"/>
        <end position="441"/>
    </location>
</feature>
<dbReference type="FunFam" id="2.10.110.10:FF:000006">
    <property type="entry name" value="LIM homeobox transcription factor 1-beta"/>
    <property type="match status" value="1"/>
</dbReference>
<evidence type="ECO:0000256" key="4">
    <source>
        <dbReference type="ARBA" id="ARBA00022833"/>
    </source>
</evidence>
<dbReference type="InterPro" id="IPR049618">
    <property type="entry name" value="Lhx1/5_LIM1"/>
</dbReference>
<dbReference type="GO" id="GO:0008270">
    <property type="term" value="F:zinc ion binding"/>
    <property type="evidence" value="ECO:0007669"/>
    <property type="project" value="InterPro"/>
</dbReference>
<feature type="compositionally biased region" description="Gly residues" evidence="12">
    <location>
        <begin position="373"/>
        <end position="383"/>
    </location>
</feature>
<dbReference type="AlphaFoldDB" id="A0A8J2LI84"/>
<dbReference type="GO" id="GO:0000977">
    <property type="term" value="F:RNA polymerase II transcription regulatory region sequence-specific DNA binding"/>
    <property type="evidence" value="ECO:0007669"/>
    <property type="project" value="TreeGrafter"/>
</dbReference>
<dbReference type="PROSITE" id="PS00027">
    <property type="entry name" value="HOMEOBOX_1"/>
    <property type="match status" value="1"/>
</dbReference>
<accession>A0A8J2LI84</accession>
<evidence type="ECO:0000256" key="10">
    <source>
        <dbReference type="PROSITE-ProRule" id="PRU00125"/>
    </source>
</evidence>
<feature type="region of interest" description="Disordered" evidence="12">
    <location>
        <begin position="128"/>
        <end position="237"/>
    </location>
</feature>
<evidence type="ECO:0000313" key="16">
    <source>
        <dbReference type="Proteomes" id="UP000708208"/>
    </source>
</evidence>
<sequence length="441" mass="48167">MIITCAACDKAILDRFLVKVLERSWHSACVRCFDCRAILTDKCFTRENKLFCKNDFFRRYGTKCAGCAQGISPQDMVRKARDKVFHLNCFTCTICRRQLSTGEELYVLDDTKFICKDDYIQAKQDSLFSNDEDDDEEDLLESGLGPHHHHSSLSPGNTSLSGIGTPTKAIVTSGGPQDTDVRTPVTSSGDNSNPEKDNGNESEGSMDADGESRDPGAENKSPEDSSVGSKRRGPRTTIKAKQLEILKTAFSQTPKPTRHIREQLAKETGLPMRVIQVWFQNKRSKERRLKQLTSMGRGPFFGSSRKMRGFPMNISPSMDDGPNPPFPYFPDAKFSDFPYGPGGGPGQGFHDFFPGQQPHFPSGGVPGPLDQPGGMGDFTGGPGGMPPNEGQGPPNPPGPPGSFMGQGSDLLTQPRSSPDYMPPVSGTGSFSDHQMNEGLVW</sequence>
<dbReference type="Proteomes" id="UP000708208">
    <property type="component" value="Unassembled WGS sequence"/>
</dbReference>
<feature type="domain" description="Homeobox" evidence="14">
    <location>
        <begin position="229"/>
        <end position="289"/>
    </location>
</feature>
<dbReference type="Pfam" id="PF00046">
    <property type="entry name" value="Homeodomain"/>
    <property type="match status" value="1"/>
</dbReference>
<dbReference type="SMART" id="SM00389">
    <property type="entry name" value="HOX"/>
    <property type="match status" value="1"/>
</dbReference>
<evidence type="ECO:0000259" key="13">
    <source>
        <dbReference type="PROSITE" id="PS50023"/>
    </source>
</evidence>
<evidence type="ECO:0000256" key="1">
    <source>
        <dbReference type="ARBA" id="ARBA00004123"/>
    </source>
</evidence>
<keyword evidence="6 9" id="KW-0238">DNA-binding</keyword>
<dbReference type="FunFam" id="1.10.10.60:FF:000075">
    <property type="entry name" value="LIM/homeobox protein Lhx1"/>
    <property type="match status" value="1"/>
</dbReference>
<keyword evidence="4 10" id="KW-0862">Zinc</keyword>
<evidence type="ECO:0000313" key="15">
    <source>
        <dbReference type="EMBL" id="CAG7833664.1"/>
    </source>
</evidence>
<dbReference type="InterPro" id="IPR017970">
    <property type="entry name" value="Homeobox_CS"/>
</dbReference>